<dbReference type="OrthoDB" id="10549121at2759"/>
<dbReference type="EMBL" id="NCKU01002543">
    <property type="protein sequence ID" value="RWS09362.1"/>
    <property type="molecule type" value="Genomic_DNA"/>
</dbReference>
<dbReference type="SUPFAM" id="SSF50923">
    <property type="entry name" value="Hemopexin-like domain"/>
    <property type="match status" value="1"/>
</dbReference>
<protein>
    <submittedName>
        <fullName evidence="1">Uncharacterized protein</fullName>
    </submittedName>
</protein>
<proteinExistence type="predicted"/>
<organism evidence="1 2">
    <name type="scientific">Dinothrombium tinctorium</name>
    <dbReference type="NCBI Taxonomy" id="1965070"/>
    <lineage>
        <taxon>Eukaryota</taxon>
        <taxon>Metazoa</taxon>
        <taxon>Ecdysozoa</taxon>
        <taxon>Arthropoda</taxon>
        <taxon>Chelicerata</taxon>
        <taxon>Arachnida</taxon>
        <taxon>Acari</taxon>
        <taxon>Acariformes</taxon>
        <taxon>Trombidiformes</taxon>
        <taxon>Prostigmata</taxon>
        <taxon>Anystina</taxon>
        <taxon>Parasitengona</taxon>
        <taxon>Trombidioidea</taxon>
        <taxon>Trombidiidae</taxon>
        <taxon>Dinothrombium</taxon>
    </lineage>
</organism>
<evidence type="ECO:0000313" key="2">
    <source>
        <dbReference type="Proteomes" id="UP000285301"/>
    </source>
</evidence>
<gene>
    <name evidence="1" type="ORF">B4U79_18124</name>
</gene>
<reference evidence="1 2" key="1">
    <citation type="journal article" date="2018" name="Gigascience">
        <title>Genomes of trombidid mites reveal novel predicted allergens and laterally-transferred genes associated with secondary metabolism.</title>
        <authorList>
            <person name="Dong X."/>
            <person name="Chaisiri K."/>
            <person name="Xia D."/>
            <person name="Armstrong S.D."/>
            <person name="Fang Y."/>
            <person name="Donnelly M.J."/>
            <person name="Kadowaki T."/>
            <person name="McGarry J.W."/>
            <person name="Darby A.C."/>
            <person name="Makepeace B.L."/>
        </authorList>
    </citation>
    <scope>NUCLEOTIDE SEQUENCE [LARGE SCALE GENOMIC DNA]</scope>
    <source>
        <strain evidence="1">UoL-WK</strain>
    </source>
</reference>
<sequence length="370" mass="43632">WIRKPKTELTYPGLLKSINSLPKPILQANYKMKSLFVMNERFYFITKTSKGKQLITFNRIPSKDEYLERISFDTLAPFTLILNEEIDAVFETITTEGSFLITFYTGNKTNQQILMTKGNSKEKKQVLYHQEEAKVSAIALFDYKELSNVRLGYISFGSMFKYFIIELKEEVALIRIISPYMDNQVLFGCPQTFCFYATLDAASTRGNNVIFIRGKYYWEMDNFNTRLNRWNAKQLNDFRTQDDLMPFVRATVDAAFRLKALYLIRQKRIYIEPAPGNVSKWHTHSYLFYKLRGYSFWFRGIDSAFAAPNLNDAIYLISDEEYFLLQITPFEDFDIIEEDSSKLYENSAHRLFLTKKTMSFLLWRLLYVAY</sequence>
<evidence type="ECO:0000313" key="1">
    <source>
        <dbReference type="EMBL" id="RWS09362.1"/>
    </source>
</evidence>
<name>A0A3S3P752_9ACAR</name>
<comment type="caution">
    <text evidence="1">The sequence shown here is derived from an EMBL/GenBank/DDBJ whole genome shotgun (WGS) entry which is preliminary data.</text>
</comment>
<keyword evidence="2" id="KW-1185">Reference proteome</keyword>
<feature type="non-terminal residue" evidence="1">
    <location>
        <position position="1"/>
    </location>
</feature>
<accession>A0A3S3P752</accession>
<dbReference type="Gene3D" id="2.110.10.10">
    <property type="entry name" value="Hemopexin-like domain"/>
    <property type="match status" value="1"/>
</dbReference>
<dbReference type="InterPro" id="IPR036375">
    <property type="entry name" value="Hemopexin-like_dom_sf"/>
</dbReference>
<dbReference type="AlphaFoldDB" id="A0A3S3P752"/>
<dbReference type="Proteomes" id="UP000285301">
    <property type="component" value="Unassembled WGS sequence"/>
</dbReference>